<reference evidence="6 7" key="1">
    <citation type="journal article" date="2024" name="Nat. Commun.">
        <title>Phylogenomics reveals the evolutionary origins of lichenization in chlorophyte algae.</title>
        <authorList>
            <person name="Puginier C."/>
            <person name="Libourel C."/>
            <person name="Otte J."/>
            <person name="Skaloud P."/>
            <person name="Haon M."/>
            <person name="Grisel S."/>
            <person name="Petersen M."/>
            <person name="Berrin J.G."/>
            <person name="Delaux P.M."/>
            <person name="Dal Grande F."/>
            <person name="Keller J."/>
        </authorList>
    </citation>
    <scope>NUCLEOTIDE SEQUENCE [LARGE SCALE GENOMIC DNA]</scope>
    <source>
        <strain evidence="6 7">SAG 2043</strain>
    </source>
</reference>
<dbReference type="InterPro" id="IPR013083">
    <property type="entry name" value="Znf_RING/FYVE/PHD"/>
</dbReference>
<dbReference type="AlphaFoldDB" id="A0AAW1Q6P8"/>
<dbReference type="PROSITE" id="PS50088">
    <property type="entry name" value="ANK_REPEAT"/>
    <property type="match status" value="1"/>
</dbReference>
<comment type="caution">
    <text evidence="6">The sequence shown here is derived from an EMBL/GenBank/DDBJ whole genome shotgun (WGS) entry which is preliminary data.</text>
</comment>
<keyword evidence="2" id="KW-0863">Zinc-finger</keyword>
<keyword evidence="3" id="KW-0862">Zinc</keyword>
<dbReference type="Gene3D" id="1.25.40.20">
    <property type="entry name" value="Ankyrin repeat-containing domain"/>
    <property type="match status" value="1"/>
</dbReference>
<name>A0AAW1Q6P8_9CHLO</name>
<sequence>MHSCPDSKPAARGNTACVELLLRYGANVHSVSSGPEATQAIHEATARSHSGVVDVLLRYGANPFVENGRGMTSVDLAIVSKNVGLLRRLEQQARFAGWLTMKVPRYLGLGAEWKARWVVIMPRYPHPAVPAPDQVVRTLLVCYKPVDPGSAASGKGAGPSCKCWLDGARARLVTGSQGSRIMQCALSLHHSHGPPSGAHATGEPGSVTLHLRPVDPSPGAAEVLRRFMQVCADSQPRSQPGPPAAGPLPQGGLPLIQPAMRPSATPYAPAASDLIPAHAPPPAPAHPSTSHTGETDEELARRLQAQYDAEAAGTLLDHADGANLSQLAGQLFAPHKTTIAAPLPAQPAASVPSAPFAPMPGPFPGLVPPPAASQAAVQDDDDDLCVICLEKPCEAGFVHGNSVHKCCCKACAEDLQGKLAGCPVCRQRIDHVILNFY</sequence>
<gene>
    <name evidence="6" type="ORF">WJX72_002286</name>
</gene>
<dbReference type="GO" id="GO:0008270">
    <property type="term" value="F:zinc ion binding"/>
    <property type="evidence" value="ECO:0007669"/>
    <property type="project" value="UniProtKB-KW"/>
</dbReference>
<dbReference type="SUPFAM" id="SSF48403">
    <property type="entry name" value="Ankyrin repeat"/>
    <property type="match status" value="1"/>
</dbReference>
<dbReference type="PANTHER" id="PTHR46858">
    <property type="entry name" value="OS05G0521000 PROTEIN"/>
    <property type="match status" value="1"/>
</dbReference>
<dbReference type="Proteomes" id="UP001489004">
    <property type="component" value="Unassembled WGS sequence"/>
</dbReference>
<dbReference type="GO" id="GO:0061630">
    <property type="term" value="F:ubiquitin protein ligase activity"/>
    <property type="evidence" value="ECO:0007669"/>
    <property type="project" value="TreeGrafter"/>
</dbReference>
<evidence type="ECO:0000256" key="5">
    <source>
        <dbReference type="SAM" id="MobiDB-lite"/>
    </source>
</evidence>
<dbReference type="InterPro" id="IPR002110">
    <property type="entry name" value="Ankyrin_rpt"/>
</dbReference>
<keyword evidence="4" id="KW-0040">ANK repeat</keyword>
<dbReference type="CDD" id="cd16646">
    <property type="entry name" value="mRING-HC-C2H2C4_MDM2-like"/>
    <property type="match status" value="1"/>
</dbReference>
<evidence type="ECO:0000256" key="1">
    <source>
        <dbReference type="ARBA" id="ARBA00022723"/>
    </source>
</evidence>
<evidence type="ECO:0000256" key="4">
    <source>
        <dbReference type="PROSITE-ProRule" id="PRU00023"/>
    </source>
</evidence>
<feature type="compositionally biased region" description="Low complexity" evidence="5">
    <location>
        <begin position="247"/>
        <end position="259"/>
    </location>
</feature>
<dbReference type="EMBL" id="JALJOR010000005">
    <property type="protein sequence ID" value="KAK9816586.1"/>
    <property type="molecule type" value="Genomic_DNA"/>
</dbReference>
<protein>
    <submittedName>
        <fullName evidence="6">Uncharacterized protein</fullName>
    </submittedName>
</protein>
<proteinExistence type="predicted"/>
<dbReference type="InterPro" id="IPR036770">
    <property type="entry name" value="Ankyrin_rpt-contain_sf"/>
</dbReference>
<dbReference type="Pfam" id="PF00023">
    <property type="entry name" value="Ank"/>
    <property type="match status" value="1"/>
</dbReference>
<evidence type="ECO:0000313" key="7">
    <source>
        <dbReference type="Proteomes" id="UP001489004"/>
    </source>
</evidence>
<dbReference type="GO" id="GO:0016567">
    <property type="term" value="P:protein ubiquitination"/>
    <property type="evidence" value="ECO:0007669"/>
    <property type="project" value="TreeGrafter"/>
</dbReference>
<evidence type="ECO:0000313" key="6">
    <source>
        <dbReference type="EMBL" id="KAK9816586.1"/>
    </source>
</evidence>
<evidence type="ECO:0000256" key="2">
    <source>
        <dbReference type="ARBA" id="ARBA00022771"/>
    </source>
</evidence>
<evidence type="ECO:0000256" key="3">
    <source>
        <dbReference type="ARBA" id="ARBA00022833"/>
    </source>
</evidence>
<feature type="repeat" description="ANK" evidence="4">
    <location>
        <begin position="36"/>
        <end position="68"/>
    </location>
</feature>
<dbReference type="Gene3D" id="3.30.40.10">
    <property type="entry name" value="Zinc/RING finger domain, C3HC4 (zinc finger)"/>
    <property type="match status" value="1"/>
</dbReference>
<dbReference type="Pfam" id="PF13920">
    <property type="entry name" value="zf-C3HC4_3"/>
    <property type="match status" value="1"/>
</dbReference>
<organism evidence="6 7">
    <name type="scientific">[Myrmecia] bisecta</name>
    <dbReference type="NCBI Taxonomy" id="41462"/>
    <lineage>
        <taxon>Eukaryota</taxon>
        <taxon>Viridiplantae</taxon>
        <taxon>Chlorophyta</taxon>
        <taxon>core chlorophytes</taxon>
        <taxon>Trebouxiophyceae</taxon>
        <taxon>Trebouxiales</taxon>
        <taxon>Trebouxiaceae</taxon>
        <taxon>Myrmecia</taxon>
    </lineage>
</organism>
<feature type="region of interest" description="Disordered" evidence="5">
    <location>
        <begin position="233"/>
        <end position="298"/>
    </location>
</feature>
<dbReference type="PANTHER" id="PTHR46858:SF5">
    <property type="entry name" value="E3 UBIQUITIN-PROTEIN LIGASE APD1-RELATED"/>
    <property type="match status" value="1"/>
</dbReference>
<accession>A0AAW1Q6P8</accession>
<feature type="region of interest" description="Disordered" evidence="5">
    <location>
        <begin position="191"/>
        <end position="210"/>
    </location>
</feature>
<keyword evidence="7" id="KW-1185">Reference proteome</keyword>
<keyword evidence="1" id="KW-0479">Metal-binding</keyword>